<evidence type="ECO:0000313" key="1">
    <source>
        <dbReference type="EMBL" id="GFQ76666.1"/>
    </source>
</evidence>
<accession>A0A8X6KL96</accession>
<reference evidence="1" key="1">
    <citation type="submission" date="2020-07" db="EMBL/GenBank/DDBJ databases">
        <title>Multicomponent nature underlies the extraordinary mechanical properties of spider dragline silk.</title>
        <authorList>
            <person name="Kono N."/>
            <person name="Nakamura H."/>
            <person name="Mori M."/>
            <person name="Yoshida Y."/>
            <person name="Ohtoshi R."/>
            <person name="Malay A.D."/>
            <person name="Moran D.A.P."/>
            <person name="Tomita M."/>
            <person name="Numata K."/>
            <person name="Arakawa K."/>
        </authorList>
    </citation>
    <scope>NUCLEOTIDE SEQUENCE</scope>
</reference>
<protein>
    <submittedName>
        <fullName evidence="1">Uncharacterized protein</fullName>
    </submittedName>
</protein>
<proteinExistence type="predicted"/>
<keyword evidence="2" id="KW-1185">Reference proteome</keyword>
<name>A0A8X6KL96_TRICU</name>
<gene>
    <name evidence="1" type="ORF">TNCT_589011</name>
</gene>
<comment type="caution">
    <text evidence="1">The sequence shown here is derived from an EMBL/GenBank/DDBJ whole genome shotgun (WGS) entry which is preliminary data.</text>
</comment>
<dbReference type="EMBL" id="BMAO01021677">
    <property type="protein sequence ID" value="GFQ76666.1"/>
    <property type="molecule type" value="Genomic_DNA"/>
</dbReference>
<dbReference type="Proteomes" id="UP000887116">
    <property type="component" value="Unassembled WGS sequence"/>
</dbReference>
<organism evidence="1 2">
    <name type="scientific">Trichonephila clavata</name>
    <name type="common">Joro spider</name>
    <name type="synonym">Nephila clavata</name>
    <dbReference type="NCBI Taxonomy" id="2740835"/>
    <lineage>
        <taxon>Eukaryota</taxon>
        <taxon>Metazoa</taxon>
        <taxon>Ecdysozoa</taxon>
        <taxon>Arthropoda</taxon>
        <taxon>Chelicerata</taxon>
        <taxon>Arachnida</taxon>
        <taxon>Araneae</taxon>
        <taxon>Araneomorphae</taxon>
        <taxon>Entelegynae</taxon>
        <taxon>Araneoidea</taxon>
        <taxon>Nephilidae</taxon>
        <taxon>Trichonephila</taxon>
    </lineage>
</organism>
<sequence length="106" mass="12416">MEGKFWTHFHTNVRHACFVILRINIIQWMLFWFGEGRSTKEAGLVKFDLNLYWISLSTISLCFASPSNGTNEMQFDVYKFHLLDAVELFKENPSCVVFYGKGRELV</sequence>
<evidence type="ECO:0000313" key="2">
    <source>
        <dbReference type="Proteomes" id="UP000887116"/>
    </source>
</evidence>
<dbReference type="AlphaFoldDB" id="A0A8X6KL96"/>